<feature type="transmembrane region" description="Helical" evidence="6">
    <location>
        <begin position="30"/>
        <end position="51"/>
    </location>
</feature>
<gene>
    <name evidence="7" type="ORF">H2LOC_015230</name>
</gene>
<feature type="transmembrane region" description="Helical" evidence="6">
    <location>
        <begin position="354"/>
        <end position="372"/>
    </location>
</feature>
<feature type="transmembrane region" description="Helical" evidence="6">
    <location>
        <begin position="105"/>
        <end position="126"/>
    </location>
</feature>
<dbReference type="OrthoDB" id="8149983at2"/>
<dbReference type="GO" id="GO:0005886">
    <property type="term" value="C:plasma membrane"/>
    <property type="evidence" value="ECO:0007669"/>
    <property type="project" value="UniProtKB-SubCell"/>
</dbReference>
<keyword evidence="5 6" id="KW-0472">Membrane</keyword>
<keyword evidence="2" id="KW-1003">Cell membrane</keyword>
<dbReference type="KEGG" id="mhey:H2LOC_015230"/>
<dbReference type="EMBL" id="CP046052">
    <property type="protein sequence ID" value="QGM46936.1"/>
    <property type="molecule type" value="Genomic_DNA"/>
</dbReference>
<keyword evidence="3 6" id="KW-0812">Transmembrane</keyword>
<dbReference type="PANTHER" id="PTHR30250:SF11">
    <property type="entry name" value="O-ANTIGEN TRANSPORTER-RELATED"/>
    <property type="match status" value="1"/>
</dbReference>
<feature type="transmembrane region" description="Helical" evidence="6">
    <location>
        <begin position="200"/>
        <end position="217"/>
    </location>
</feature>
<keyword evidence="4 6" id="KW-1133">Transmembrane helix</keyword>
<protein>
    <submittedName>
        <fullName evidence="7">Lipopolysaccharide biosynthesis protein</fullName>
    </submittedName>
</protein>
<evidence type="ECO:0000313" key="8">
    <source>
        <dbReference type="Proteomes" id="UP000309061"/>
    </source>
</evidence>
<dbReference type="AlphaFoldDB" id="A0A6B8KF59"/>
<evidence type="ECO:0000313" key="7">
    <source>
        <dbReference type="EMBL" id="QGM46936.1"/>
    </source>
</evidence>
<evidence type="ECO:0000256" key="2">
    <source>
        <dbReference type="ARBA" id="ARBA00022475"/>
    </source>
</evidence>
<feature type="transmembrane region" description="Helical" evidence="6">
    <location>
        <begin position="72"/>
        <end position="99"/>
    </location>
</feature>
<reference evidence="7 8" key="1">
    <citation type="submission" date="2019-11" db="EMBL/GenBank/DDBJ databases">
        <title>The genome sequence of Methylocystis heyeri.</title>
        <authorList>
            <person name="Oshkin I.Y."/>
            <person name="Miroshnikov K."/>
            <person name="Dedysh S.N."/>
        </authorList>
    </citation>
    <scope>NUCLEOTIDE SEQUENCE [LARGE SCALE GENOMIC DNA]</scope>
    <source>
        <strain evidence="7 8">H2</strain>
    </source>
</reference>
<proteinExistence type="predicted"/>
<evidence type="ECO:0000256" key="3">
    <source>
        <dbReference type="ARBA" id="ARBA00022692"/>
    </source>
</evidence>
<evidence type="ECO:0000256" key="5">
    <source>
        <dbReference type="ARBA" id="ARBA00023136"/>
    </source>
</evidence>
<keyword evidence="8" id="KW-1185">Reference proteome</keyword>
<evidence type="ECO:0000256" key="6">
    <source>
        <dbReference type="SAM" id="Phobius"/>
    </source>
</evidence>
<feature type="transmembrane region" description="Helical" evidence="6">
    <location>
        <begin position="163"/>
        <end position="180"/>
    </location>
</feature>
<feature type="transmembrane region" description="Helical" evidence="6">
    <location>
        <begin position="433"/>
        <end position="455"/>
    </location>
</feature>
<feature type="transmembrane region" description="Helical" evidence="6">
    <location>
        <begin position="321"/>
        <end position="342"/>
    </location>
</feature>
<feature type="transmembrane region" description="Helical" evidence="6">
    <location>
        <begin position="138"/>
        <end position="157"/>
    </location>
</feature>
<feature type="transmembrane region" description="Helical" evidence="6">
    <location>
        <begin position="283"/>
        <end position="301"/>
    </location>
</feature>
<evidence type="ECO:0000256" key="1">
    <source>
        <dbReference type="ARBA" id="ARBA00004651"/>
    </source>
</evidence>
<evidence type="ECO:0000256" key="4">
    <source>
        <dbReference type="ARBA" id="ARBA00022989"/>
    </source>
</evidence>
<accession>A0A6B8KF59</accession>
<comment type="subcellular location">
    <subcellularLocation>
        <location evidence="1">Cell membrane</location>
        <topology evidence="1">Multi-pass membrane protein</topology>
    </subcellularLocation>
</comment>
<organism evidence="7 8">
    <name type="scientific">Methylocystis heyeri</name>
    <dbReference type="NCBI Taxonomy" id="391905"/>
    <lineage>
        <taxon>Bacteria</taxon>
        <taxon>Pseudomonadati</taxon>
        <taxon>Pseudomonadota</taxon>
        <taxon>Alphaproteobacteria</taxon>
        <taxon>Hyphomicrobiales</taxon>
        <taxon>Methylocystaceae</taxon>
        <taxon>Methylocystis</taxon>
    </lineage>
</organism>
<dbReference type="PANTHER" id="PTHR30250">
    <property type="entry name" value="PST FAMILY PREDICTED COLANIC ACID TRANSPORTER"/>
    <property type="match status" value="1"/>
</dbReference>
<dbReference type="RefSeq" id="WP_136497822.1">
    <property type="nucleotide sequence ID" value="NZ_CP046052.1"/>
</dbReference>
<feature type="transmembrane region" description="Helical" evidence="6">
    <location>
        <begin position="410"/>
        <end position="427"/>
    </location>
</feature>
<dbReference type="InterPro" id="IPR050833">
    <property type="entry name" value="Poly_Biosynth_Transport"/>
</dbReference>
<dbReference type="Proteomes" id="UP000309061">
    <property type="component" value="Chromosome"/>
</dbReference>
<sequence length="477" mass="50875">MKVLFAFLTNSVANFVIGLMVAKYLGPEEYGRFAIAFSITAVVQTALFDWLRLSATRFYSERVRDNQPVVRASLDVSFIAVTGALGLSTFLFGFFGPALDFESELILLALLAAVVNGLFDYSTALVRARFEDELYGRLVLGKNLLSLILTGGGALLFHSAAVAMGGAILSLLGTVVAARASLTDTGASLVAARFKTARTLAAYSAPIVAAHLIYQAIPLATRSVVASVYDLAETGQFALAFDLGMRAVLALGQALDVLLFQIAVAAHENYGDYRARRQVGRNMAVVLAFLLPACAGVYLVMPSIELLIVPSQYRGPFGHYLNLQLPGLFAMGMILFGVNPVFQIAKKTAPMVGAALFASAGGLLILAILPWGKDASNLALAQCGAYIAALVATLIFAAREKPFWPRLRDILAAIAATLGMAAALQPLREMTPGVFAMLVQVFVGAAVYGLLTMAFDTAGLRSMALDWLRRRREASQA</sequence>
<feature type="transmembrane region" description="Helical" evidence="6">
    <location>
        <begin position="378"/>
        <end position="398"/>
    </location>
</feature>
<name>A0A6B8KF59_9HYPH</name>
<feature type="transmembrane region" description="Helical" evidence="6">
    <location>
        <begin position="237"/>
        <end position="262"/>
    </location>
</feature>